<dbReference type="GO" id="GO:0004765">
    <property type="term" value="F:shikimate kinase activity"/>
    <property type="evidence" value="ECO:0007669"/>
    <property type="project" value="UniProtKB-EC"/>
</dbReference>
<comment type="caution">
    <text evidence="1">The sequence shown here is derived from an EMBL/GenBank/DDBJ whole genome shotgun (WGS) entry which is preliminary data.</text>
</comment>
<dbReference type="EC" id="2.7.1.71" evidence="1"/>
<dbReference type="Gene3D" id="3.40.50.300">
    <property type="entry name" value="P-loop containing nucleotide triphosphate hydrolases"/>
    <property type="match status" value="1"/>
</dbReference>
<dbReference type="InterPro" id="IPR027417">
    <property type="entry name" value="P-loop_NTPase"/>
</dbReference>
<dbReference type="InterPro" id="IPR031322">
    <property type="entry name" value="Shikimate/glucono_kinase"/>
</dbReference>
<evidence type="ECO:0000313" key="2">
    <source>
        <dbReference type="Proteomes" id="UP000538507"/>
    </source>
</evidence>
<accession>A0AAE2MJV8</accession>
<proteinExistence type="predicted"/>
<name>A0AAE2MJV8_RHILE</name>
<dbReference type="SUPFAM" id="SSF52540">
    <property type="entry name" value="P-loop containing nucleoside triphosphate hydrolases"/>
    <property type="match status" value="1"/>
</dbReference>
<gene>
    <name evidence="1" type="ORF">GGE16_002595</name>
</gene>
<dbReference type="AlphaFoldDB" id="A0AAE2MJV8"/>
<dbReference type="EMBL" id="JACIGO010000002">
    <property type="protein sequence ID" value="MBB4290555.1"/>
    <property type="molecule type" value="Genomic_DNA"/>
</dbReference>
<dbReference type="Pfam" id="PF01202">
    <property type="entry name" value="SKI"/>
    <property type="match status" value="1"/>
</dbReference>
<evidence type="ECO:0000313" key="1">
    <source>
        <dbReference type="EMBL" id="MBB4290555.1"/>
    </source>
</evidence>
<dbReference type="RefSeq" id="WP_183607480.1">
    <property type="nucleotide sequence ID" value="NZ_JACHAZ010000001.1"/>
</dbReference>
<dbReference type="Proteomes" id="UP000538507">
    <property type="component" value="Unassembled WGS sequence"/>
</dbReference>
<keyword evidence="1" id="KW-0418">Kinase</keyword>
<keyword evidence="1" id="KW-0808">Transferase</keyword>
<reference evidence="1 2" key="1">
    <citation type="submission" date="2020-08" db="EMBL/GenBank/DDBJ databases">
        <title>Genomic Encyclopedia of Type Strains, Phase IV (KMG-V): Genome sequencing to study the core and pangenomes of soil and plant-associated prokaryotes.</title>
        <authorList>
            <person name="Whitman W."/>
        </authorList>
    </citation>
    <scope>NUCLEOTIDE SEQUENCE [LARGE SCALE GENOMIC DNA]</scope>
    <source>
        <strain evidence="1 2">SEMIA 415</strain>
    </source>
</reference>
<sequence length="214" mass="23976">MSRSDQLLLLERRQLRLRSMAQTHIEVRRPWRPCETIFLLGPGGVGKSTLGRELAEKLGWGLIDLDLEFCERLETIGTFIASHGYERYRAENLALAKHLVMTNPAPNIFVTPSGFLAAQAGSHDYGEARRLVSTGYGMVLLPSLDIEAATAVVVERQLKRGFGFQHATEDRKFRERFPIYLREGNALVASMEQPADVADAVIRSLDGFTSMLRT</sequence>
<protein>
    <submittedName>
        <fullName evidence="1">Shikimate kinase</fullName>
        <ecNumber evidence="1">2.7.1.71</ecNumber>
    </submittedName>
</protein>
<organism evidence="1 2">
    <name type="scientific">Rhizobium leguminosarum</name>
    <dbReference type="NCBI Taxonomy" id="384"/>
    <lineage>
        <taxon>Bacteria</taxon>
        <taxon>Pseudomonadati</taxon>
        <taxon>Pseudomonadota</taxon>
        <taxon>Alphaproteobacteria</taxon>
        <taxon>Hyphomicrobiales</taxon>
        <taxon>Rhizobiaceae</taxon>
        <taxon>Rhizobium/Agrobacterium group</taxon>
        <taxon>Rhizobium</taxon>
    </lineage>
</organism>